<evidence type="ECO:0000256" key="1">
    <source>
        <dbReference type="SAM" id="SignalP"/>
    </source>
</evidence>
<reference evidence="2" key="1">
    <citation type="submission" date="2019-12" db="EMBL/GenBank/DDBJ databases">
        <title>An insight into the sialome of adult female Ixodes ricinus ticks feeding for 6 days.</title>
        <authorList>
            <person name="Perner J."/>
            <person name="Ribeiro J.M.C."/>
        </authorList>
    </citation>
    <scope>NUCLEOTIDE SEQUENCE</scope>
    <source>
        <strain evidence="2">Semi-engorged</strain>
        <tissue evidence="2">Salivary glands</tissue>
    </source>
</reference>
<proteinExistence type="predicted"/>
<feature type="signal peptide" evidence="1">
    <location>
        <begin position="1"/>
        <end position="26"/>
    </location>
</feature>
<name>A0A6B0US76_IXORI</name>
<protein>
    <submittedName>
        <fullName evidence="2">Uncharacterized protein</fullName>
    </submittedName>
</protein>
<feature type="chain" id="PRO_5025578722" evidence="1">
    <location>
        <begin position="27"/>
        <end position="135"/>
    </location>
</feature>
<keyword evidence="1" id="KW-0732">Signal</keyword>
<dbReference type="EMBL" id="GIFC01010547">
    <property type="protein sequence ID" value="MXU92630.1"/>
    <property type="molecule type" value="Transcribed_RNA"/>
</dbReference>
<dbReference type="AlphaFoldDB" id="A0A6B0US76"/>
<accession>A0A6B0US76</accession>
<organism evidence="2">
    <name type="scientific">Ixodes ricinus</name>
    <name type="common">Common tick</name>
    <name type="synonym">Acarus ricinus</name>
    <dbReference type="NCBI Taxonomy" id="34613"/>
    <lineage>
        <taxon>Eukaryota</taxon>
        <taxon>Metazoa</taxon>
        <taxon>Ecdysozoa</taxon>
        <taxon>Arthropoda</taxon>
        <taxon>Chelicerata</taxon>
        <taxon>Arachnida</taxon>
        <taxon>Acari</taxon>
        <taxon>Parasitiformes</taxon>
        <taxon>Ixodida</taxon>
        <taxon>Ixodoidea</taxon>
        <taxon>Ixodidae</taxon>
        <taxon>Ixodinae</taxon>
        <taxon>Ixodes</taxon>
    </lineage>
</organism>
<evidence type="ECO:0000313" key="2">
    <source>
        <dbReference type="EMBL" id="MXU92630.1"/>
    </source>
</evidence>
<sequence>MSMFGCGLVSFLGVRLFPFCIAPLKGGLLPTVEELLFLASCSCQVFWSVFSSSIGGRKPSRIESVLAFALCVFSLMVTGLDTCGSNRGMAWLYWGRRSSFSSAWMCHLLGDCLGPTVFGCALLVESVHSPRRMQG</sequence>